<evidence type="ECO:0000313" key="16">
    <source>
        <dbReference type="EMBL" id="OGY50640.1"/>
    </source>
</evidence>
<keyword evidence="4 13" id="KW-0138">CF(0)</keyword>
<gene>
    <name evidence="13" type="primary">atpF</name>
    <name evidence="16" type="ORF">A3J59_01415</name>
</gene>
<dbReference type="EMBL" id="MHIL01000028">
    <property type="protein sequence ID" value="OGY50640.1"/>
    <property type="molecule type" value="Genomic_DNA"/>
</dbReference>
<keyword evidence="15" id="KW-0175">Coiled coil</keyword>
<protein>
    <recommendedName>
        <fullName evidence="13">ATP synthase subunit b</fullName>
    </recommendedName>
    <alternativeName>
        <fullName evidence="13">ATP synthase F(0) sector subunit b</fullName>
    </alternativeName>
    <alternativeName>
        <fullName evidence="13">ATPase subunit I</fullName>
    </alternativeName>
    <alternativeName>
        <fullName evidence="13">F-type ATPase subunit b</fullName>
        <shortName evidence="13">F-ATPase subunit b</shortName>
    </alternativeName>
</protein>
<sequence>MESIITTFHIDWKLIIAQLVNFAIVVGVLWFFVLKPLTKVMAERTATIEKSLRDAEAVKQHLRRAEEEKQAVIREAQQSARQIIEAAKVTAVEQQKKTVAAARQEVEKVITEGKQQLRREQTQMVAEVKAEVAEVVALAAGKVLAGVMTKPIDRALAQQALDTVTRTKGADRVSRV</sequence>
<evidence type="ECO:0000256" key="2">
    <source>
        <dbReference type="ARBA" id="ARBA00022448"/>
    </source>
</evidence>
<evidence type="ECO:0000256" key="15">
    <source>
        <dbReference type="SAM" id="Coils"/>
    </source>
</evidence>
<comment type="function">
    <text evidence="13">Component of the F(0) channel, it forms part of the peripheral stalk, linking F(1) to F(0).</text>
</comment>
<feature type="transmembrane region" description="Helical" evidence="13">
    <location>
        <begin position="12"/>
        <end position="34"/>
    </location>
</feature>
<dbReference type="GO" id="GO:0046961">
    <property type="term" value="F:proton-transporting ATPase activity, rotational mechanism"/>
    <property type="evidence" value="ECO:0007669"/>
    <property type="project" value="TreeGrafter"/>
</dbReference>
<dbReference type="InterPro" id="IPR050059">
    <property type="entry name" value="ATP_synthase_B_chain"/>
</dbReference>
<dbReference type="InterPro" id="IPR005864">
    <property type="entry name" value="ATP_synth_F0_bsu_bac"/>
</dbReference>
<dbReference type="Proteomes" id="UP000177310">
    <property type="component" value="Unassembled WGS sequence"/>
</dbReference>
<evidence type="ECO:0000256" key="14">
    <source>
        <dbReference type="RuleBase" id="RU003848"/>
    </source>
</evidence>
<dbReference type="Gene3D" id="6.10.250.1580">
    <property type="match status" value="1"/>
</dbReference>
<keyword evidence="3 13" id="KW-1003">Cell membrane</keyword>
<keyword evidence="9 13" id="KW-0472">Membrane</keyword>
<dbReference type="PANTHER" id="PTHR33445">
    <property type="entry name" value="ATP SYNTHASE SUBUNIT B', CHLOROPLASTIC"/>
    <property type="match status" value="1"/>
</dbReference>
<evidence type="ECO:0000256" key="4">
    <source>
        <dbReference type="ARBA" id="ARBA00022547"/>
    </source>
</evidence>
<dbReference type="GO" id="GO:0005886">
    <property type="term" value="C:plasma membrane"/>
    <property type="evidence" value="ECO:0007669"/>
    <property type="project" value="UniProtKB-SubCell"/>
</dbReference>
<evidence type="ECO:0000256" key="13">
    <source>
        <dbReference type="HAMAP-Rule" id="MF_01398"/>
    </source>
</evidence>
<evidence type="ECO:0000256" key="10">
    <source>
        <dbReference type="ARBA" id="ARBA00023310"/>
    </source>
</evidence>
<keyword evidence="5 13" id="KW-0812">Transmembrane</keyword>
<evidence type="ECO:0000256" key="3">
    <source>
        <dbReference type="ARBA" id="ARBA00022475"/>
    </source>
</evidence>
<dbReference type="AlphaFoldDB" id="A0A1G1YFX9"/>
<accession>A0A1G1YFX9</accession>
<comment type="function">
    <text evidence="11 13">F(1)F(0) ATP synthase produces ATP from ADP in the presence of a proton or sodium gradient. F-type ATPases consist of two structural domains, F(1) containing the extramembraneous catalytic core and F(0) containing the membrane proton channel, linked together by a central stalk and a peripheral stalk. During catalysis, ATP synthesis in the catalytic domain of F(1) is coupled via a rotary mechanism of the central stalk subunits to proton translocation.</text>
</comment>
<keyword evidence="8 13" id="KW-0406">Ion transport</keyword>
<evidence type="ECO:0000256" key="9">
    <source>
        <dbReference type="ARBA" id="ARBA00023136"/>
    </source>
</evidence>
<comment type="similarity">
    <text evidence="1 13 14">Belongs to the ATPase B chain family.</text>
</comment>
<comment type="caution">
    <text evidence="16">The sequence shown here is derived from an EMBL/GenBank/DDBJ whole genome shotgun (WGS) entry which is preliminary data.</text>
</comment>
<dbReference type="CDD" id="cd06503">
    <property type="entry name" value="ATP-synt_Fo_b"/>
    <property type="match status" value="1"/>
</dbReference>
<organism evidence="16 17">
    <name type="scientific">Candidatus Buchananbacteria bacterium RIFCSPHIGHO2_02_FULL_56_16</name>
    <dbReference type="NCBI Taxonomy" id="1797542"/>
    <lineage>
        <taxon>Bacteria</taxon>
        <taxon>Candidatus Buchananiibacteriota</taxon>
    </lineage>
</organism>
<evidence type="ECO:0000313" key="17">
    <source>
        <dbReference type="Proteomes" id="UP000177310"/>
    </source>
</evidence>
<comment type="subcellular location">
    <subcellularLocation>
        <location evidence="13">Cell membrane</location>
        <topology evidence="13">Single-pass membrane protein</topology>
    </subcellularLocation>
    <subcellularLocation>
        <location evidence="12">Endomembrane system</location>
        <topology evidence="12">Single-pass membrane protein</topology>
    </subcellularLocation>
</comment>
<evidence type="ECO:0000256" key="12">
    <source>
        <dbReference type="ARBA" id="ARBA00037847"/>
    </source>
</evidence>
<dbReference type="NCBIfam" id="TIGR01144">
    <property type="entry name" value="ATP_synt_b"/>
    <property type="match status" value="1"/>
</dbReference>
<proteinExistence type="inferred from homology"/>
<dbReference type="HAMAP" id="MF_01398">
    <property type="entry name" value="ATP_synth_b_bprime"/>
    <property type="match status" value="1"/>
</dbReference>
<evidence type="ECO:0000256" key="7">
    <source>
        <dbReference type="ARBA" id="ARBA00022989"/>
    </source>
</evidence>
<dbReference type="GO" id="GO:0046933">
    <property type="term" value="F:proton-transporting ATP synthase activity, rotational mechanism"/>
    <property type="evidence" value="ECO:0007669"/>
    <property type="project" value="UniProtKB-UniRule"/>
</dbReference>
<comment type="subunit">
    <text evidence="13">F-type ATPases have 2 components, F(1) - the catalytic core - and F(0) - the membrane proton channel. F(1) has five subunits: alpha(3), beta(3), gamma(1), delta(1), epsilon(1). F(0) has three main subunits: a(1), b(2) and c(10-14). The alpha and beta chains form an alternating ring which encloses part of the gamma chain. F(1) is attached to F(0) by a central stalk formed by the gamma and epsilon chains, while a peripheral stalk is formed by the delta and b chains.</text>
</comment>
<evidence type="ECO:0000256" key="6">
    <source>
        <dbReference type="ARBA" id="ARBA00022781"/>
    </source>
</evidence>
<dbReference type="InterPro" id="IPR002146">
    <property type="entry name" value="ATP_synth_b/b'su_bac/chlpt"/>
</dbReference>
<evidence type="ECO:0000256" key="5">
    <source>
        <dbReference type="ARBA" id="ARBA00022692"/>
    </source>
</evidence>
<dbReference type="PANTHER" id="PTHR33445:SF1">
    <property type="entry name" value="ATP SYNTHASE SUBUNIT B"/>
    <property type="match status" value="1"/>
</dbReference>
<evidence type="ECO:0000256" key="11">
    <source>
        <dbReference type="ARBA" id="ARBA00025198"/>
    </source>
</evidence>
<evidence type="ECO:0000256" key="8">
    <source>
        <dbReference type="ARBA" id="ARBA00023065"/>
    </source>
</evidence>
<keyword evidence="2 13" id="KW-0813">Transport</keyword>
<feature type="coiled-coil region" evidence="15">
    <location>
        <begin position="48"/>
        <end position="112"/>
    </location>
</feature>
<evidence type="ECO:0000256" key="1">
    <source>
        <dbReference type="ARBA" id="ARBA00005513"/>
    </source>
</evidence>
<keyword evidence="10 13" id="KW-0066">ATP synthesis</keyword>
<dbReference type="GO" id="GO:0012505">
    <property type="term" value="C:endomembrane system"/>
    <property type="evidence" value="ECO:0007669"/>
    <property type="project" value="UniProtKB-SubCell"/>
</dbReference>
<dbReference type="STRING" id="1797542.A3J59_01415"/>
<dbReference type="GO" id="GO:0045259">
    <property type="term" value="C:proton-transporting ATP synthase complex"/>
    <property type="evidence" value="ECO:0007669"/>
    <property type="project" value="UniProtKB-KW"/>
</dbReference>
<keyword evidence="6 13" id="KW-0375">Hydrogen ion transport</keyword>
<keyword evidence="7 13" id="KW-1133">Transmembrane helix</keyword>
<name>A0A1G1YFX9_9BACT</name>
<dbReference type="Pfam" id="PF00430">
    <property type="entry name" value="ATP-synt_B"/>
    <property type="match status" value="1"/>
</dbReference>
<reference evidence="16 17" key="1">
    <citation type="journal article" date="2016" name="Nat. Commun.">
        <title>Thousands of microbial genomes shed light on interconnected biogeochemical processes in an aquifer system.</title>
        <authorList>
            <person name="Anantharaman K."/>
            <person name="Brown C.T."/>
            <person name="Hug L.A."/>
            <person name="Sharon I."/>
            <person name="Castelle C.J."/>
            <person name="Probst A.J."/>
            <person name="Thomas B.C."/>
            <person name="Singh A."/>
            <person name="Wilkins M.J."/>
            <person name="Karaoz U."/>
            <person name="Brodie E.L."/>
            <person name="Williams K.H."/>
            <person name="Hubbard S.S."/>
            <person name="Banfield J.F."/>
        </authorList>
    </citation>
    <scope>NUCLEOTIDE SEQUENCE [LARGE SCALE GENOMIC DNA]</scope>
</reference>